<evidence type="ECO:0000256" key="2">
    <source>
        <dbReference type="ARBA" id="ARBA00008215"/>
    </source>
</evidence>
<evidence type="ECO:0000256" key="8">
    <source>
        <dbReference type="ARBA" id="ARBA00023180"/>
    </source>
</evidence>
<keyword evidence="10" id="KW-0732">Signal</keyword>
<proteinExistence type="inferred from homology"/>
<sequence>MKDITWIYAMLVFLLSEAQSIKPGTNQSTSVNFTSSSPQYFVKIHKAFTQGSEVNLTCSNKTWKDMMFVTWNINLRELRECRIAFDNRGEIKDSCNDGKSLRNTSSAQSYLHIPNFSKDDMGVYKCNSVYNGGSEDYEINVTIRVLPRTTGWIEHVGSKMTAVCKAEGGNPAANLSWSLFGNSSTVTVTGSQDVFTVESHLDLLEGMERGNLSCSIRHPLFKEPEILVPKLKIGYGPWLYILTAVVIIVFLAGILFFAQRKLLRRCKLSETSPSKSPPTEDVEEVQPYASYVQRVNSIYNSSADLFT</sequence>
<feature type="transmembrane region" description="Helical" evidence="9">
    <location>
        <begin position="238"/>
        <end position="258"/>
    </location>
</feature>
<dbReference type="Proteomes" id="UP001346869">
    <property type="component" value="Unassembled WGS sequence"/>
</dbReference>
<reference evidence="12 13" key="2">
    <citation type="journal article" date="2023" name="Mol. Biol. Evol.">
        <title>Genomics of Secondarily Temperate Adaptation in the Only Non-Antarctic Icefish.</title>
        <authorList>
            <person name="Rivera-Colon A.G."/>
            <person name="Rayamajhi N."/>
            <person name="Minhas B.F."/>
            <person name="Madrigal G."/>
            <person name="Bilyk K.T."/>
            <person name="Yoon V."/>
            <person name="Hune M."/>
            <person name="Gregory S."/>
            <person name="Cheng C.H.C."/>
            <person name="Catchen J.M."/>
        </authorList>
    </citation>
    <scope>NUCLEOTIDE SEQUENCE [LARGE SCALE GENOMIC DNA]</scope>
    <source>
        <strain evidence="12">JMC-PN-2008</strain>
    </source>
</reference>
<dbReference type="InterPro" id="IPR013783">
    <property type="entry name" value="Ig-like_fold"/>
</dbReference>
<evidence type="ECO:0000256" key="9">
    <source>
        <dbReference type="SAM" id="Phobius"/>
    </source>
</evidence>
<dbReference type="Pfam" id="PF08205">
    <property type="entry name" value="C2-set_2"/>
    <property type="match status" value="1"/>
</dbReference>
<dbReference type="GO" id="GO:0009986">
    <property type="term" value="C:cell surface"/>
    <property type="evidence" value="ECO:0007669"/>
    <property type="project" value="UniProtKB-ARBA"/>
</dbReference>
<accession>A0AAN7XIW8</accession>
<evidence type="ECO:0000256" key="3">
    <source>
        <dbReference type="ARBA" id="ARBA00022692"/>
    </source>
</evidence>
<reference evidence="12 13" key="1">
    <citation type="journal article" date="2023" name="Genes (Basel)">
        <title>Chromosome-Level Genome Assembly and Circadian Gene Repertoire of the Patagonia Blennie Eleginops maclovinus-The Closest Ancestral Proxy of Antarctic Cryonotothenioids.</title>
        <authorList>
            <person name="Cheng C.C."/>
            <person name="Rivera-Colon A.G."/>
            <person name="Minhas B.F."/>
            <person name="Wilson L."/>
            <person name="Rayamajhi N."/>
            <person name="Vargas-Chacoff L."/>
            <person name="Catchen J.M."/>
        </authorList>
    </citation>
    <scope>NUCLEOTIDE SEQUENCE [LARGE SCALE GENOMIC DNA]</scope>
    <source>
        <strain evidence="12">JMC-PN-2008</strain>
    </source>
</reference>
<keyword evidence="3 9" id="KW-0812">Transmembrane</keyword>
<evidence type="ECO:0000313" key="13">
    <source>
        <dbReference type="Proteomes" id="UP001346869"/>
    </source>
</evidence>
<dbReference type="Gene3D" id="2.60.40.10">
    <property type="entry name" value="Immunoglobulins"/>
    <property type="match status" value="2"/>
</dbReference>
<dbReference type="InterPro" id="IPR013106">
    <property type="entry name" value="Ig_V-set"/>
</dbReference>
<comment type="caution">
    <text evidence="12">The sequence shown here is derived from an EMBL/GenBank/DDBJ whole genome shotgun (WGS) entry which is preliminary data.</text>
</comment>
<gene>
    <name evidence="12" type="ORF">PBY51_022543</name>
</gene>
<dbReference type="EMBL" id="JAUZQC010000013">
    <property type="protein sequence ID" value="KAK5861124.1"/>
    <property type="molecule type" value="Genomic_DNA"/>
</dbReference>
<comment type="similarity">
    <text evidence="2">Belongs to the CD200R family.</text>
</comment>
<dbReference type="GO" id="GO:0016020">
    <property type="term" value="C:membrane"/>
    <property type="evidence" value="ECO:0007669"/>
    <property type="project" value="UniProtKB-SubCell"/>
</dbReference>
<keyword evidence="13" id="KW-1185">Reference proteome</keyword>
<feature type="domain" description="Ig-like" evidence="11">
    <location>
        <begin position="38"/>
        <end position="142"/>
    </location>
</feature>
<evidence type="ECO:0000256" key="6">
    <source>
        <dbReference type="ARBA" id="ARBA00023157"/>
    </source>
</evidence>
<dbReference type="InterPro" id="IPR003599">
    <property type="entry name" value="Ig_sub"/>
</dbReference>
<evidence type="ECO:0000259" key="11">
    <source>
        <dbReference type="PROSITE" id="PS50835"/>
    </source>
</evidence>
<keyword evidence="7" id="KW-0675">Receptor</keyword>
<dbReference type="GO" id="GO:0150077">
    <property type="term" value="P:regulation of neuroinflammatory response"/>
    <property type="evidence" value="ECO:0007669"/>
    <property type="project" value="InterPro"/>
</dbReference>
<organism evidence="12 13">
    <name type="scientific">Eleginops maclovinus</name>
    <name type="common">Patagonian blennie</name>
    <name type="synonym">Eleginus maclovinus</name>
    <dbReference type="NCBI Taxonomy" id="56733"/>
    <lineage>
        <taxon>Eukaryota</taxon>
        <taxon>Metazoa</taxon>
        <taxon>Chordata</taxon>
        <taxon>Craniata</taxon>
        <taxon>Vertebrata</taxon>
        <taxon>Euteleostomi</taxon>
        <taxon>Actinopterygii</taxon>
        <taxon>Neopterygii</taxon>
        <taxon>Teleostei</taxon>
        <taxon>Neoteleostei</taxon>
        <taxon>Acanthomorphata</taxon>
        <taxon>Eupercaria</taxon>
        <taxon>Perciformes</taxon>
        <taxon>Notothenioidei</taxon>
        <taxon>Eleginopidae</taxon>
        <taxon>Eleginops</taxon>
    </lineage>
</organism>
<dbReference type="GO" id="GO:0038023">
    <property type="term" value="F:signaling receptor activity"/>
    <property type="evidence" value="ECO:0007669"/>
    <property type="project" value="InterPro"/>
</dbReference>
<dbReference type="SUPFAM" id="SSF48726">
    <property type="entry name" value="Immunoglobulin"/>
    <property type="match status" value="2"/>
</dbReference>
<feature type="chain" id="PRO_5042977258" description="Ig-like domain-containing protein" evidence="10">
    <location>
        <begin position="21"/>
        <end position="307"/>
    </location>
</feature>
<name>A0AAN7XIW8_ELEMC</name>
<dbReference type="InterPro" id="IPR007110">
    <property type="entry name" value="Ig-like_dom"/>
</dbReference>
<dbReference type="AlphaFoldDB" id="A0AAN7XIW8"/>
<dbReference type="PANTHER" id="PTHR21462">
    <property type="entry name" value="CELL SURFACE GLYCOPROTEIN OX2 RECEPTOR PRECURSOR"/>
    <property type="match status" value="1"/>
</dbReference>
<feature type="signal peptide" evidence="10">
    <location>
        <begin position="1"/>
        <end position="20"/>
    </location>
</feature>
<dbReference type="PANTHER" id="PTHR21462:SF2">
    <property type="entry name" value="CELL SURFACE GLYCOPROTEIN CD200 RECEPTOR 2"/>
    <property type="match status" value="1"/>
</dbReference>
<keyword evidence="5 9" id="KW-0472">Membrane</keyword>
<dbReference type="SMART" id="SM00409">
    <property type="entry name" value="IG"/>
    <property type="match status" value="1"/>
</dbReference>
<dbReference type="InterPro" id="IPR040012">
    <property type="entry name" value="CD200R"/>
</dbReference>
<evidence type="ECO:0000256" key="10">
    <source>
        <dbReference type="SAM" id="SignalP"/>
    </source>
</evidence>
<comment type="subcellular location">
    <subcellularLocation>
        <location evidence="1">Membrane</location>
        <topology evidence="1">Single-pass membrane protein</topology>
    </subcellularLocation>
</comment>
<dbReference type="Pfam" id="PF07686">
    <property type="entry name" value="V-set"/>
    <property type="match status" value="1"/>
</dbReference>
<protein>
    <recommendedName>
        <fullName evidence="11">Ig-like domain-containing protein</fullName>
    </recommendedName>
</protein>
<keyword evidence="4 9" id="KW-1133">Transmembrane helix</keyword>
<evidence type="ECO:0000256" key="4">
    <source>
        <dbReference type="ARBA" id="ARBA00022989"/>
    </source>
</evidence>
<evidence type="ECO:0000256" key="5">
    <source>
        <dbReference type="ARBA" id="ARBA00023136"/>
    </source>
</evidence>
<evidence type="ECO:0000256" key="7">
    <source>
        <dbReference type="ARBA" id="ARBA00023170"/>
    </source>
</evidence>
<evidence type="ECO:0000256" key="1">
    <source>
        <dbReference type="ARBA" id="ARBA00004167"/>
    </source>
</evidence>
<dbReference type="PROSITE" id="PS50835">
    <property type="entry name" value="IG_LIKE"/>
    <property type="match status" value="2"/>
</dbReference>
<dbReference type="InterPro" id="IPR013162">
    <property type="entry name" value="CD80_C2-set"/>
</dbReference>
<feature type="domain" description="Ig-like" evidence="11">
    <location>
        <begin position="147"/>
        <end position="218"/>
    </location>
</feature>
<keyword evidence="6" id="KW-1015">Disulfide bond</keyword>
<evidence type="ECO:0000313" key="12">
    <source>
        <dbReference type="EMBL" id="KAK5861124.1"/>
    </source>
</evidence>
<keyword evidence="8" id="KW-0325">Glycoprotein</keyword>
<dbReference type="InterPro" id="IPR036179">
    <property type="entry name" value="Ig-like_dom_sf"/>
</dbReference>